<evidence type="ECO:0000256" key="2">
    <source>
        <dbReference type="SAM" id="SignalP"/>
    </source>
</evidence>
<dbReference type="AlphaFoldDB" id="A0A5C5VCY5"/>
<evidence type="ECO:0008006" key="5">
    <source>
        <dbReference type="Google" id="ProtNLM"/>
    </source>
</evidence>
<keyword evidence="4" id="KW-1185">Reference proteome</keyword>
<evidence type="ECO:0000256" key="1">
    <source>
        <dbReference type="SAM" id="MobiDB-lite"/>
    </source>
</evidence>
<dbReference type="OrthoDB" id="9802005at2"/>
<dbReference type="Proteomes" id="UP000316714">
    <property type="component" value="Unassembled WGS sequence"/>
</dbReference>
<accession>A0A5C5VCY5</accession>
<dbReference type="Pfam" id="PF19527">
    <property type="entry name" value="DUF6055"/>
    <property type="match status" value="1"/>
</dbReference>
<proteinExistence type="predicted"/>
<name>A0A5C5VCY5_9BACT</name>
<evidence type="ECO:0000313" key="4">
    <source>
        <dbReference type="Proteomes" id="UP000316714"/>
    </source>
</evidence>
<feature type="region of interest" description="Disordered" evidence="1">
    <location>
        <begin position="419"/>
        <end position="440"/>
    </location>
</feature>
<keyword evidence="2" id="KW-0732">Signal</keyword>
<sequence length="458" mass="51900" precursor="true">MQRLRSPKLLANAAVAATLSIIAVTAAAADAGKELLIPSEGVMKVPDGNDYDNDDSDYSYSRMIEGDNVVIFWHKEYGADPLENPDSGKRFDVKKMLSECERFYDYYVNELKLVKKGESVSDRYKLVTYVYGGEGGTAFGGGMEDKIGALWTPAVRVNREPYGVLAHELGHSFQFLSSVDSGARPGGAVNEMSAQYMLWQVYPEWMTFENYHLVDFMKKTHYAFLHPTNMYHSPYVLEYWSNKHGKEFWGELCRSTKRGEDVVATYKRMNAVEQPAFNDEMFDACRRFITWDLDRVEEVAGRYANQHRCTLNEAGDGWYRITPQLCPQNYGYNGIRLEVPEKFGEVELQFQGLAGAEGFSQVKTDKAGWRYGFVAHLNDDRRVYSEVGRDADGRLAFETPEGTEHLWLVVMGAPTEHWPVSGGRGRRGRGRGDEPSGEEQWPYRVKLAGTTISADFIE</sequence>
<dbReference type="InterPro" id="IPR045690">
    <property type="entry name" value="DUF6055"/>
</dbReference>
<evidence type="ECO:0000313" key="3">
    <source>
        <dbReference type="EMBL" id="TWT35840.1"/>
    </source>
</evidence>
<organism evidence="3 4">
    <name type="scientific">Posidoniimonas corsicana</name>
    <dbReference type="NCBI Taxonomy" id="1938618"/>
    <lineage>
        <taxon>Bacteria</taxon>
        <taxon>Pseudomonadati</taxon>
        <taxon>Planctomycetota</taxon>
        <taxon>Planctomycetia</taxon>
        <taxon>Pirellulales</taxon>
        <taxon>Lacipirellulaceae</taxon>
        <taxon>Posidoniimonas</taxon>
    </lineage>
</organism>
<dbReference type="EMBL" id="SIHJ01000001">
    <property type="protein sequence ID" value="TWT35840.1"/>
    <property type="molecule type" value="Genomic_DNA"/>
</dbReference>
<gene>
    <name evidence="3" type="ORF">KOR34_07350</name>
</gene>
<comment type="caution">
    <text evidence="3">The sequence shown here is derived from an EMBL/GenBank/DDBJ whole genome shotgun (WGS) entry which is preliminary data.</text>
</comment>
<dbReference type="RefSeq" id="WP_146562285.1">
    <property type="nucleotide sequence ID" value="NZ_SIHJ01000001.1"/>
</dbReference>
<feature type="signal peptide" evidence="2">
    <location>
        <begin position="1"/>
        <end position="28"/>
    </location>
</feature>
<reference evidence="3 4" key="1">
    <citation type="submission" date="2019-02" db="EMBL/GenBank/DDBJ databases">
        <title>Deep-cultivation of Planctomycetes and their phenomic and genomic characterization uncovers novel biology.</title>
        <authorList>
            <person name="Wiegand S."/>
            <person name="Jogler M."/>
            <person name="Boedeker C."/>
            <person name="Pinto D."/>
            <person name="Vollmers J."/>
            <person name="Rivas-Marin E."/>
            <person name="Kohn T."/>
            <person name="Peeters S.H."/>
            <person name="Heuer A."/>
            <person name="Rast P."/>
            <person name="Oberbeckmann S."/>
            <person name="Bunk B."/>
            <person name="Jeske O."/>
            <person name="Meyerdierks A."/>
            <person name="Storesund J.E."/>
            <person name="Kallscheuer N."/>
            <person name="Luecker S."/>
            <person name="Lage O.M."/>
            <person name="Pohl T."/>
            <person name="Merkel B.J."/>
            <person name="Hornburger P."/>
            <person name="Mueller R.-W."/>
            <person name="Bruemmer F."/>
            <person name="Labrenz M."/>
            <person name="Spormann A.M."/>
            <person name="Op Den Camp H."/>
            <person name="Overmann J."/>
            <person name="Amann R."/>
            <person name="Jetten M.S.M."/>
            <person name="Mascher T."/>
            <person name="Medema M.H."/>
            <person name="Devos D.P."/>
            <person name="Kaster A.-K."/>
            <person name="Ovreas L."/>
            <person name="Rohde M."/>
            <person name="Galperin M.Y."/>
            <person name="Jogler C."/>
        </authorList>
    </citation>
    <scope>NUCLEOTIDE SEQUENCE [LARGE SCALE GENOMIC DNA]</scope>
    <source>
        <strain evidence="3 4">KOR34</strain>
    </source>
</reference>
<protein>
    <recommendedName>
        <fullName evidence="5">Avirulence protein</fullName>
    </recommendedName>
</protein>
<feature type="chain" id="PRO_5022835878" description="Avirulence protein" evidence="2">
    <location>
        <begin position="29"/>
        <end position="458"/>
    </location>
</feature>